<gene>
    <name evidence="3" type="ORF">EKH77_18455</name>
</gene>
<keyword evidence="1" id="KW-0808">Transferase</keyword>
<evidence type="ECO:0000313" key="3">
    <source>
        <dbReference type="EMBL" id="AZQ72927.1"/>
    </source>
</evidence>
<dbReference type="InterPro" id="IPR050267">
    <property type="entry name" value="Anti-sigma-factor_SerPK"/>
</dbReference>
<dbReference type="CDD" id="cd16936">
    <property type="entry name" value="HATPase_RsbW-like"/>
    <property type="match status" value="1"/>
</dbReference>
<keyword evidence="3" id="KW-0547">Nucleotide-binding</keyword>
<dbReference type="Proteomes" id="UP000267900">
    <property type="component" value="Chromosome"/>
</dbReference>
<organism evidence="3 4">
    <name type="scientific">Streptomyces luteoverticillatus</name>
    <name type="common">Streptoverticillium luteoverticillatus</name>
    <dbReference type="NCBI Taxonomy" id="66425"/>
    <lineage>
        <taxon>Bacteria</taxon>
        <taxon>Bacillati</taxon>
        <taxon>Actinomycetota</taxon>
        <taxon>Actinomycetes</taxon>
        <taxon>Kitasatosporales</taxon>
        <taxon>Streptomycetaceae</taxon>
        <taxon>Streptomyces</taxon>
    </lineage>
</organism>
<dbReference type="PANTHER" id="PTHR35526">
    <property type="entry name" value="ANTI-SIGMA-F FACTOR RSBW-RELATED"/>
    <property type="match status" value="1"/>
</dbReference>
<dbReference type="Gene3D" id="3.30.565.10">
    <property type="entry name" value="Histidine kinase-like ATPase, C-terminal domain"/>
    <property type="match status" value="1"/>
</dbReference>
<dbReference type="InterPro" id="IPR003594">
    <property type="entry name" value="HATPase_dom"/>
</dbReference>
<dbReference type="RefSeq" id="WP_126915440.1">
    <property type="nucleotide sequence ID" value="NZ_CP034587.1"/>
</dbReference>
<evidence type="ECO:0000259" key="2">
    <source>
        <dbReference type="Pfam" id="PF02518"/>
    </source>
</evidence>
<accession>A0A3Q9FX72</accession>
<name>A0A3Q9FX72_STRLT</name>
<feature type="domain" description="Histidine kinase/HSP90-like ATPase" evidence="2">
    <location>
        <begin position="45"/>
        <end position="135"/>
    </location>
</feature>
<dbReference type="EMBL" id="CP034587">
    <property type="protein sequence ID" value="AZQ72927.1"/>
    <property type="molecule type" value="Genomic_DNA"/>
</dbReference>
<keyword evidence="4" id="KW-1185">Reference proteome</keyword>
<dbReference type="SUPFAM" id="SSF55874">
    <property type="entry name" value="ATPase domain of HSP90 chaperone/DNA topoisomerase II/histidine kinase"/>
    <property type="match status" value="1"/>
</dbReference>
<dbReference type="Pfam" id="PF02518">
    <property type="entry name" value="HATPase_c"/>
    <property type="match status" value="1"/>
</dbReference>
<evidence type="ECO:0000256" key="1">
    <source>
        <dbReference type="ARBA" id="ARBA00022527"/>
    </source>
</evidence>
<keyword evidence="3" id="KW-0067">ATP-binding</keyword>
<sequence>MATVSPENRWSYSLTLPNDPRSARVARITSRGAVETHGMGELADDTELVVSELVTNSYLYSDGPIEVRLKYVADDRLRIRVWDRNPEIPLAFERPVRCGKGLIPEIDPEASRGRGLRIVRLCADNWGSWSGSATYPGLQGKLLWCEVSPASVPFALVATAAV</sequence>
<proteinExistence type="predicted"/>
<dbReference type="PANTHER" id="PTHR35526:SF3">
    <property type="entry name" value="ANTI-SIGMA-F FACTOR RSBW"/>
    <property type="match status" value="1"/>
</dbReference>
<protein>
    <submittedName>
        <fullName evidence="3">ATP-binding protein</fullName>
    </submittedName>
</protein>
<dbReference type="InterPro" id="IPR036890">
    <property type="entry name" value="HATPase_C_sf"/>
</dbReference>
<dbReference type="GO" id="GO:0005524">
    <property type="term" value="F:ATP binding"/>
    <property type="evidence" value="ECO:0007669"/>
    <property type="project" value="UniProtKB-KW"/>
</dbReference>
<keyword evidence="1" id="KW-0418">Kinase</keyword>
<dbReference type="AlphaFoldDB" id="A0A3Q9FX72"/>
<evidence type="ECO:0000313" key="4">
    <source>
        <dbReference type="Proteomes" id="UP000267900"/>
    </source>
</evidence>
<reference evidence="3 4" key="1">
    <citation type="submission" date="2018-12" db="EMBL/GenBank/DDBJ databases">
        <title>The whole draft genome of Streptomyce luteoverticillatus CGMCC 15060.</title>
        <authorList>
            <person name="Feng Z."/>
            <person name="Chen G."/>
            <person name="Zhang J."/>
            <person name="Zhu H."/>
            <person name="Yu X."/>
            <person name="Zhang W."/>
            <person name="Zhang X."/>
        </authorList>
    </citation>
    <scope>NUCLEOTIDE SEQUENCE [LARGE SCALE GENOMIC DNA]</scope>
    <source>
        <strain evidence="3 4">CGMCC 15060</strain>
    </source>
</reference>
<keyword evidence="1" id="KW-0723">Serine/threonine-protein kinase</keyword>
<dbReference type="OrthoDB" id="3214274at2"/>
<dbReference type="GO" id="GO:0004674">
    <property type="term" value="F:protein serine/threonine kinase activity"/>
    <property type="evidence" value="ECO:0007669"/>
    <property type="project" value="UniProtKB-KW"/>
</dbReference>